<gene>
    <name evidence="1" type="ORF">OHC33_004863</name>
</gene>
<evidence type="ECO:0000313" key="2">
    <source>
        <dbReference type="Proteomes" id="UP001316803"/>
    </source>
</evidence>
<reference evidence="1 2" key="1">
    <citation type="submission" date="2022-12" db="EMBL/GenBank/DDBJ databases">
        <title>Genomic features and morphological characterization of a novel Knufia sp. strain isolated from spacecraft assembly facility.</title>
        <authorList>
            <person name="Teixeira M."/>
            <person name="Chander A.M."/>
            <person name="Stajich J.E."/>
            <person name="Venkateswaran K."/>
        </authorList>
    </citation>
    <scope>NUCLEOTIDE SEQUENCE [LARGE SCALE GENOMIC DNA]</scope>
    <source>
        <strain evidence="1 2">FJI-L2-BK-P2</strain>
    </source>
</reference>
<protein>
    <submittedName>
        <fullName evidence="1">Uncharacterized protein</fullName>
    </submittedName>
</protein>
<keyword evidence="2" id="KW-1185">Reference proteome</keyword>
<dbReference type="EMBL" id="JAKLMC020000009">
    <property type="protein sequence ID" value="KAK5954290.1"/>
    <property type="molecule type" value="Genomic_DNA"/>
</dbReference>
<organism evidence="1 2">
    <name type="scientific">Knufia fluminis</name>
    <dbReference type="NCBI Taxonomy" id="191047"/>
    <lineage>
        <taxon>Eukaryota</taxon>
        <taxon>Fungi</taxon>
        <taxon>Dikarya</taxon>
        <taxon>Ascomycota</taxon>
        <taxon>Pezizomycotina</taxon>
        <taxon>Eurotiomycetes</taxon>
        <taxon>Chaetothyriomycetidae</taxon>
        <taxon>Chaetothyriales</taxon>
        <taxon>Trichomeriaceae</taxon>
        <taxon>Knufia</taxon>
    </lineage>
</organism>
<proteinExistence type="predicted"/>
<accession>A0AAN8I9G0</accession>
<dbReference type="Proteomes" id="UP001316803">
    <property type="component" value="Unassembled WGS sequence"/>
</dbReference>
<name>A0AAN8I9G0_9EURO</name>
<sequence length="190" mass="21774">MELFLTTAKRSFDAGLLPVMRTFILCGQTGNGGRRGDNSFDCIYRMDIGSVTTTVYPMDYSGREPRNTWLMHFDPVRNEELEYLGRCEELVKIVEGAETWLEATHGARLPPCLKDSVHCHWRPTANVRIIRNDISRRTGSKASLLRQREEKAKRRLLKVQTRHGLRLPGCPIYDVFKYEVGADNDIISNT</sequence>
<evidence type="ECO:0000313" key="1">
    <source>
        <dbReference type="EMBL" id="KAK5954290.1"/>
    </source>
</evidence>
<comment type="caution">
    <text evidence="1">The sequence shown here is derived from an EMBL/GenBank/DDBJ whole genome shotgun (WGS) entry which is preliminary data.</text>
</comment>
<dbReference type="AlphaFoldDB" id="A0AAN8I9G0"/>